<dbReference type="InterPro" id="IPR036291">
    <property type="entry name" value="NAD(P)-bd_dom_sf"/>
</dbReference>
<dbReference type="VEuPathDB" id="FungiDB:A1O9_07460"/>
<dbReference type="HOGENOM" id="CLU_076691_0_0_1"/>
<dbReference type="Gene3D" id="3.40.50.720">
    <property type="entry name" value="NAD(P)-binding Rossmann-like Domain"/>
    <property type="match status" value="1"/>
</dbReference>
<proteinExistence type="predicted"/>
<dbReference type="PANTHER" id="PTHR42748">
    <property type="entry name" value="NITROGEN METABOLITE REPRESSION PROTEIN NMRA FAMILY MEMBER"/>
    <property type="match status" value="1"/>
</dbReference>
<dbReference type="Gene3D" id="3.90.25.10">
    <property type="entry name" value="UDP-galactose 4-epimerase, domain 1"/>
    <property type="match status" value="1"/>
</dbReference>
<dbReference type="InterPro" id="IPR051164">
    <property type="entry name" value="NmrA-like_oxidored"/>
</dbReference>
<dbReference type="Proteomes" id="UP000027920">
    <property type="component" value="Unassembled WGS sequence"/>
</dbReference>
<accession>A0A072PK45</accession>
<name>A0A072PK45_9EURO</name>
<dbReference type="STRING" id="1182545.A0A072PK45"/>
<sequence>MSPAILIAGSTSNTGTTVVETLSQLVDTNKAFAGYKILALTRNKNGATPRRFAKLLHVQVVEKSYTEVTADWLRQHEVKRSFIASQAPPHQFSEESEFNVALLKAGVEYHVQIATAPMNMRRDNSAYYARSHWAVEQQLNAPEFEKLKWTSIRPNLFMTDYLKNAVEFVKKFRETGEQGMLRLAIAEDMLFPVIHPGDVGVVAAHLLMTENPAFYNRGQYTLNGPENTNGAETLELVGQAIGTKVKDVRYKDISSLFHSTIESAVSFGFPRKLMSTIYTSFDGAWQGEWNDWPTSEPLVELGIPL</sequence>
<dbReference type="RefSeq" id="XP_013258470.1">
    <property type="nucleotide sequence ID" value="XM_013403016.1"/>
</dbReference>
<dbReference type="EMBL" id="AMGV01000006">
    <property type="protein sequence ID" value="KEF55880.1"/>
    <property type="molecule type" value="Genomic_DNA"/>
</dbReference>
<dbReference type="PANTHER" id="PTHR42748:SF31">
    <property type="entry name" value="NMRA-LIKE DOMAIN-CONTAINING PROTEIN-RELATED"/>
    <property type="match status" value="1"/>
</dbReference>
<dbReference type="AlphaFoldDB" id="A0A072PK45"/>
<dbReference type="SUPFAM" id="SSF51735">
    <property type="entry name" value="NAD(P)-binding Rossmann-fold domains"/>
    <property type="match status" value="1"/>
</dbReference>
<gene>
    <name evidence="2" type="ORF">A1O9_07460</name>
</gene>
<organism evidence="2 3">
    <name type="scientific">Exophiala aquamarina CBS 119918</name>
    <dbReference type="NCBI Taxonomy" id="1182545"/>
    <lineage>
        <taxon>Eukaryota</taxon>
        <taxon>Fungi</taxon>
        <taxon>Dikarya</taxon>
        <taxon>Ascomycota</taxon>
        <taxon>Pezizomycotina</taxon>
        <taxon>Eurotiomycetes</taxon>
        <taxon>Chaetothyriomycetidae</taxon>
        <taxon>Chaetothyriales</taxon>
        <taxon>Herpotrichiellaceae</taxon>
        <taxon>Exophiala</taxon>
    </lineage>
</organism>
<reference evidence="2 3" key="1">
    <citation type="submission" date="2013-03" db="EMBL/GenBank/DDBJ databases">
        <title>The Genome Sequence of Exophiala aquamarina CBS 119918.</title>
        <authorList>
            <consortium name="The Broad Institute Genomics Platform"/>
            <person name="Cuomo C."/>
            <person name="de Hoog S."/>
            <person name="Gorbushina A."/>
            <person name="Walker B."/>
            <person name="Young S.K."/>
            <person name="Zeng Q."/>
            <person name="Gargeya S."/>
            <person name="Fitzgerald M."/>
            <person name="Haas B."/>
            <person name="Abouelleil A."/>
            <person name="Allen A.W."/>
            <person name="Alvarado L."/>
            <person name="Arachchi H.M."/>
            <person name="Berlin A.M."/>
            <person name="Chapman S.B."/>
            <person name="Gainer-Dewar J."/>
            <person name="Goldberg J."/>
            <person name="Griggs A."/>
            <person name="Gujja S."/>
            <person name="Hansen M."/>
            <person name="Howarth C."/>
            <person name="Imamovic A."/>
            <person name="Ireland A."/>
            <person name="Larimer J."/>
            <person name="McCowan C."/>
            <person name="Murphy C."/>
            <person name="Pearson M."/>
            <person name="Poon T.W."/>
            <person name="Priest M."/>
            <person name="Roberts A."/>
            <person name="Saif S."/>
            <person name="Shea T."/>
            <person name="Sisk P."/>
            <person name="Sykes S."/>
            <person name="Wortman J."/>
            <person name="Nusbaum C."/>
            <person name="Birren B."/>
        </authorList>
    </citation>
    <scope>NUCLEOTIDE SEQUENCE [LARGE SCALE GENOMIC DNA]</scope>
    <source>
        <strain evidence="2 3">CBS 119918</strain>
    </source>
</reference>
<protein>
    <submittedName>
        <fullName evidence="2">Uncharacterized protein</fullName>
    </submittedName>
</protein>
<keyword evidence="3" id="KW-1185">Reference proteome</keyword>
<evidence type="ECO:0000313" key="3">
    <source>
        <dbReference type="Proteomes" id="UP000027920"/>
    </source>
</evidence>
<dbReference type="GeneID" id="25282374"/>
<dbReference type="OrthoDB" id="413314at2759"/>
<comment type="caution">
    <text evidence="2">The sequence shown here is derived from an EMBL/GenBank/DDBJ whole genome shotgun (WGS) entry which is preliminary data.</text>
</comment>
<evidence type="ECO:0000313" key="2">
    <source>
        <dbReference type="EMBL" id="KEF55880.1"/>
    </source>
</evidence>
<keyword evidence="1" id="KW-0521">NADP</keyword>
<evidence type="ECO:0000256" key="1">
    <source>
        <dbReference type="ARBA" id="ARBA00022857"/>
    </source>
</evidence>
<dbReference type="GO" id="GO:0005634">
    <property type="term" value="C:nucleus"/>
    <property type="evidence" value="ECO:0007669"/>
    <property type="project" value="TreeGrafter"/>
</dbReference>